<dbReference type="CDD" id="cd02440">
    <property type="entry name" value="AdoMet_MTases"/>
    <property type="match status" value="1"/>
</dbReference>
<dbReference type="Pfam" id="PF08241">
    <property type="entry name" value="Methyltransf_11"/>
    <property type="match status" value="1"/>
</dbReference>
<keyword evidence="2" id="KW-0808">Transferase</keyword>
<dbReference type="GO" id="GO:0008757">
    <property type="term" value="F:S-adenosylmethionine-dependent methyltransferase activity"/>
    <property type="evidence" value="ECO:0007669"/>
    <property type="project" value="InterPro"/>
</dbReference>
<protein>
    <submittedName>
        <fullName evidence="2">SAM-dependent methyltransferase</fullName>
    </submittedName>
</protein>
<evidence type="ECO:0000313" key="3">
    <source>
        <dbReference type="Proteomes" id="UP000549616"/>
    </source>
</evidence>
<feature type="domain" description="Methyltransferase type 11" evidence="1">
    <location>
        <begin position="40"/>
        <end position="132"/>
    </location>
</feature>
<dbReference type="InterPro" id="IPR013216">
    <property type="entry name" value="Methyltransf_11"/>
</dbReference>
<comment type="caution">
    <text evidence="2">The sequence shown here is derived from an EMBL/GenBank/DDBJ whole genome shotgun (WGS) entry which is preliminary data.</text>
</comment>
<proteinExistence type="predicted"/>
<evidence type="ECO:0000259" key="1">
    <source>
        <dbReference type="Pfam" id="PF08241"/>
    </source>
</evidence>
<keyword evidence="2" id="KW-0489">Methyltransferase</keyword>
<dbReference type="Gene3D" id="3.40.50.150">
    <property type="entry name" value="Vaccinia Virus protein VP39"/>
    <property type="match status" value="1"/>
</dbReference>
<dbReference type="GO" id="GO:0032259">
    <property type="term" value="P:methylation"/>
    <property type="evidence" value="ECO:0007669"/>
    <property type="project" value="UniProtKB-KW"/>
</dbReference>
<dbReference type="InterPro" id="IPR050508">
    <property type="entry name" value="Methyltransf_Superfamily"/>
</dbReference>
<sequence length="238" mass="25739">MSEAFFTLFHGLPRQGPGSDATTRRLLDLAAPLPDRPRVLDLGCGPGRSALVLASAGARVTGLDTHQPFLDDLTRAADGLDLDTVNASMADPPFPDGAFDLLWAESSVFVVGFDTALRTWRRLLAPGGALVLTECEWATGAPSVAVREFWDAHYPLRTTEQNTAAAREAGYRVEAVLPMPDSDWFDEFYDHLAVRADSFAGDPAMAEAVAGARAEIAMRRQHGDEYQYTGYVLRPGAA</sequence>
<keyword evidence="3" id="KW-1185">Reference proteome</keyword>
<dbReference type="RefSeq" id="WP_179774224.1">
    <property type="nucleotide sequence ID" value="NZ_JACCFK010000001.1"/>
</dbReference>
<dbReference type="PANTHER" id="PTHR42912">
    <property type="entry name" value="METHYLTRANSFERASE"/>
    <property type="match status" value="1"/>
</dbReference>
<dbReference type="EMBL" id="JACCFK010000001">
    <property type="protein sequence ID" value="NYI90182.1"/>
    <property type="molecule type" value="Genomic_DNA"/>
</dbReference>
<dbReference type="Proteomes" id="UP000549616">
    <property type="component" value="Unassembled WGS sequence"/>
</dbReference>
<gene>
    <name evidence="2" type="ORF">HNR02_003505</name>
</gene>
<dbReference type="SUPFAM" id="SSF53335">
    <property type="entry name" value="S-adenosyl-L-methionine-dependent methyltransferases"/>
    <property type="match status" value="1"/>
</dbReference>
<dbReference type="InterPro" id="IPR029063">
    <property type="entry name" value="SAM-dependent_MTases_sf"/>
</dbReference>
<reference evidence="2 3" key="1">
    <citation type="submission" date="2020-07" db="EMBL/GenBank/DDBJ databases">
        <title>Sequencing the genomes of 1000 actinobacteria strains.</title>
        <authorList>
            <person name="Klenk H.-P."/>
        </authorList>
    </citation>
    <scope>NUCLEOTIDE SEQUENCE [LARGE SCALE GENOMIC DNA]</scope>
    <source>
        <strain evidence="2 3">DSM 104006</strain>
    </source>
</reference>
<evidence type="ECO:0000313" key="2">
    <source>
        <dbReference type="EMBL" id="NYI90182.1"/>
    </source>
</evidence>
<name>A0A853B5V3_9PSEU</name>
<accession>A0A853B5V3</accession>
<organism evidence="2 3">
    <name type="scientific">Amycolatopsis endophytica</name>
    <dbReference type="NCBI Taxonomy" id="860233"/>
    <lineage>
        <taxon>Bacteria</taxon>
        <taxon>Bacillati</taxon>
        <taxon>Actinomycetota</taxon>
        <taxon>Actinomycetes</taxon>
        <taxon>Pseudonocardiales</taxon>
        <taxon>Pseudonocardiaceae</taxon>
        <taxon>Amycolatopsis</taxon>
    </lineage>
</organism>
<dbReference type="AlphaFoldDB" id="A0A853B5V3"/>